<accession>A0A4D6MPH7</accession>
<dbReference type="Proteomes" id="UP000501690">
    <property type="component" value="Linkage Group LG8"/>
</dbReference>
<keyword evidence="2" id="KW-1185">Reference proteome</keyword>
<reference evidence="1 2" key="1">
    <citation type="submission" date="2019-04" db="EMBL/GenBank/DDBJ databases">
        <title>An improved genome assembly and genetic linkage map for asparagus bean, Vigna unguiculata ssp. sesquipedialis.</title>
        <authorList>
            <person name="Xia Q."/>
            <person name="Zhang R."/>
            <person name="Dong Y."/>
        </authorList>
    </citation>
    <scope>NUCLEOTIDE SEQUENCE [LARGE SCALE GENOMIC DNA]</scope>
    <source>
        <tissue evidence="1">Leaf</tissue>
    </source>
</reference>
<sequence>MGENDEALRVGEKDEALIVGEEDETLKVGEKDEALKVGEKYEALSVNEMKELPAMSDQVATGSRVESPNLARPFEVRIEGVFKLPPSRTMGVVPTEGANVLTRLKSVRQHR</sequence>
<evidence type="ECO:0000313" key="1">
    <source>
        <dbReference type="EMBL" id="QCE03440.1"/>
    </source>
</evidence>
<evidence type="ECO:0000313" key="2">
    <source>
        <dbReference type="Proteomes" id="UP000501690"/>
    </source>
</evidence>
<dbReference type="EMBL" id="CP039352">
    <property type="protein sequence ID" value="QCE03440.1"/>
    <property type="molecule type" value="Genomic_DNA"/>
</dbReference>
<name>A0A4D6MPH7_VIGUN</name>
<organism evidence="1 2">
    <name type="scientific">Vigna unguiculata</name>
    <name type="common">Cowpea</name>
    <dbReference type="NCBI Taxonomy" id="3917"/>
    <lineage>
        <taxon>Eukaryota</taxon>
        <taxon>Viridiplantae</taxon>
        <taxon>Streptophyta</taxon>
        <taxon>Embryophyta</taxon>
        <taxon>Tracheophyta</taxon>
        <taxon>Spermatophyta</taxon>
        <taxon>Magnoliopsida</taxon>
        <taxon>eudicotyledons</taxon>
        <taxon>Gunneridae</taxon>
        <taxon>Pentapetalae</taxon>
        <taxon>rosids</taxon>
        <taxon>fabids</taxon>
        <taxon>Fabales</taxon>
        <taxon>Fabaceae</taxon>
        <taxon>Papilionoideae</taxon>
        <taxon>50 kb inversion clade</taxon>
        <taxon>NPAAA clade</taxon>
        <taxon>indigoferoid/millettioid clade</taxon>
        <taxon>Phaseoleae</taxon>
        <taxon>Vigna</taxon>
    </lineage>
</organism>
<protein>
    <submittedName>
        <fullName evidence="1">Uncharacterized protein</fullName>
    </submittedName>
</protein>
<gene>
    <name evidence="1" type="ORF">DEO72_LG8g1464</name>
</gene>
<dbReference type="AlphaFoldDB" id="A0A4D6MPH7"/>
<proteinExistence type="predicted"/>